<dbReference type="Gene3D" id="3.10.450.50">
    <property type="match status" value="1"/>
</dbReference>
<organism evidence="2 3">
    <name type="scientific">Trichoderma gamsii</name>
    <dbReference type="NCBI Taxonomy" id="398673"/>
    <lineage>
        <taxon>Eukaryota</taxon>
        <taxon>Fungi</taxon>
        <taxon>Dikarya</taxon>
        <taxon>Ascomycota</taxon>
        <taxon>Pezizomycotina</taxon>
        <taxon>Sordariomycetes</taxon>
        <taxon>Hypocreomycetidae</taxon>
        <taxon>Hypocreales</taxon>
        <taxon>Hypocreaceae</taxon>
        <taxon>Trichoderma</taxon>
    </lineage>
</organism>
<feature type="domain" description="SnoaL-like" evidence="1">
    <location>
        <begin position="27"/>
        <end position="146"/>
    </location>
</feature>
<gene>
    <name evidence="2" type="ORF">TGAM01_v208031</name>
</gene>
<comment type="caution">
    <text evidence="2">The sequence shown here is derived from an EMBL/GenBank/DDBJ whole genome shotgun (WGS) entry which is preliminary data.</text>
</comment>
<dbReference type="AlphaFoldDB" id="A0A2P4ZFF5"/>
<reference evidence="2 3" key="1">
    <citation type="journal article" date="2016" name="Genome Announc.">
        <title>Draft Whole-Genome Sequence of Trichoderma gamsii T6085, a Promising Biocontrol Agent of Fusarium Head Blight on Wheat.</title>
        <authorList>
            <person name="Baroncelli R."/>
            <person name="Zapparata A."/>
            <person name="Piaggeschi G."/>
            <person name="Sarrocco S."/>
            <person name="Vannacci G."/>
        </authorList>
    </citation>
    <scope>NUCLEOTIDE SEQUENCE [LARGE SCALE GENOMIC DNA]</scope>
    <source>
        <strain evidence="2 3">T6085</strain>
    </source>
</reference>
<protein>
    <recommendedName>
        <fullName evidence="1">SnoaL-like domain-containing protein</fullName>
    </recommendedName>
</protein>
<dbReference type="Pfam" id="PF13577">
    <property type="entry name" value="SnoaL_4"/>
    <property type="match status" value="1"/>
</dbReference>
<dbReference type="SUPFAM" id="SSF54427">
    <property type="entry name" value="NTF2-like"/>
    <property type="match status" value="1"/>
</dbReference>
<dbReference type="InterPro" id="IPR032710">
    <property type="entry name" value="NTF2-like_dom_sf"/>
</dbReference>
<evidence type="ECO:0000259" key="1">
    <source>
        <dbReference type="Pfam" id="PF13577"/>
    </source>
</evidence>
<keyword evidence="3" id="KW-1185">Reference proteome</keyword>
<dbReference type="InterPro" id="IPR037401">
    <property type="entry name" value="SnoaL-like"/>
</dbReference>
<accession>A0A2P4ZFF5</accession>
<dbReference type="EMBL" id="JPDN02000032">
    <property type="protein sequence ID" value="PON23026.1"/>
    <property type="molecule type" value="Genomic_DNA"/>
</dbReference>
<sequence length="162" mass="17734">MRFQHFAMAATFCSSALGKTADPATNLAIRDVVNAFSFAVDTRPVPEFNSIFTQDAVLNLTIPGSQQTGIDNINKYLITLLTQFETQHSFGTQNVDVNADGTGATAITSFIGSFWDVSHSPPLYAQFCQQFNDTLVKTKGQWHISHKVVKFLTPSLGNLTLS</sequence>
<dbReference type="GeneID" id="29989290"/>
<evidence type="ECO:0000313" key="2">
    <source>
        <dbReference type="EMBL" id="PON23026.1"/>
    </source>
</evidence>
<name>A0A2P4ZFF5_9HYPO</name>
<dbReference type="Proteomes" id="UP000054821">
    <property type="component" value="Unassembled WGS sequence"/>
</dbReference>
<dbReference type="RefSeq" id="XP_018657581.1">
    <property type="nucleotide sequence ID" value="XM_018809207.1"/>
</dbReference>
<evidence type="ECO:0000313" key="3">
    <source>
        <dbReference type="Proteomes" id="UP000054821"/>
    </source>
</evidence>
<proteinExistence type="predicted"/>